<dbReference type="GO" id="GO:0061630">
    <property type="term" value="F:ubiquitin protein ligase activity"/>
    <property type="evidence" value="ECO:0000318"/>
    <property type="project" value="GO_Central"/>
</dbReference>
<dbReference type="AlphaFoldDB" id="W5N297"/>
<dbReference type="InterPro" id="IPR001870">
    <property type="entry name" value="B30.2/SPRY"/>
</dbReference>
<dbReference type="Pfam" id="PF13765">
    <property type="entry name" value="PRY"/>
    <property type="match status" value="1"/>
</dbReference>
<dbReference type="OMA" id="ICCDLFQ"/>
<dbReference type="CDD" id="cd12905">
    <property type="entry name" value="SPRY_PRY_A33L"/>
    <property type="match status" value="1"/>
</dbReference>
<dbReference type="PRINTS" id="PR01407">
    <property type="entry name" value="BUTYPHLNCDUF"/>
</dbReference>
<dbReference type="InterPro" id="IPR003877">
    <property type="entry name" value="SPRY_dom"/>
</dbReference>
<accession>W5N297</accession>
<sequence length="476" mass="54823">RRMSLREDLTCPICYELFTDPVMLGCMHHYCKGCITAFWRRARGPVSCPQCRREFPSKSFQTNYLVVGMVEKDSSFRLTVAQRPQRLPVAVLEFGFICLFVFLNKRYISYLLNAVVCYEERAKCIVGHGYELFLKKLKDSLESHLTKKEDFLNKIRRNEEKMDIVKRAGTKLQDRVKEEFQALHQVLLSEEMAMLEQLRVEEEKMLGELGRHLEELKGAVRNLEESITALQQNIDSMENSGLEEEKAVLTTETKNDSPALQLNNEPEIDVERENGKYLGPLQYMIWRKMYKLLKPGLARLTFDPETAHPNLLLSRDRTAVVECDEVQLYEPSPRRFSQCVNLLAAQGFDSGRHYWEVGVRGKTKWDLGVALESVDRKARVKLCPENGYWTLRLRRGREYSAGTQPGTPLRLTGAPCRIGVLLDCEERRVSFYGADDMVLLYSFVRGPPGKVYPFFSTCFSDRGQNAAPMRLLSLDL</sequence>
<evidence type="ECO:0000256" key="4">
    <source>
        <dbReference type="PROSITE-ProRule" id="PRU00175"/>
    </source>
</evidence>
<dbReference type="SMART" id="SM00589">
    <property type="entry name" value="PRY"/>
    <property type="match status" value="1"/>
</dbReference>
<keyword evidence="3" id="KW-0862">Zinc</keyword>
<dbReference type="InterPro" id="IPR003879">
    <property type="entry name" value="Butyrophylin_SPRY"/>
</dbReference>
<evidence type="ECO:0000259" key="7">
    <source>
        <dbReference type="PROSITE" id="PS50188"/>
    </source>
</evidence>
<dbReference type="GeneTree" id="ENSGT00940000158537"/>
<dbReference type="PANTHER" id="PTHR24103">
    <property type="entry name" value="E3 UBIQUITIN-PROTEIN LIGASE TRIM"/>
    <property type="match status" value="1"/>
</dbReference>
<dbReference type="InterPro" id="IPR017907">
    <property type="entry name" value="Znf_RING_CS"/>
</dbReference>
<dbReference type="FunFam" id="2.60.120.920:FF:000004">
    <property type="entry name" value="Butyrophilin subfamily 1 member A1"/>
    <property type="match status" value="1"/>
</dbReference>
<dbReference type="Proteomes" id="UP000018468">
    <property type="component" value="Linkage group LG6"/>
</dbReference>
<evidence type="ECO:0000259" key="6">
    <source>
        <dbReference type="PROSITE" id="PS50089"/>
    </source>
</evidence>
<dbReference type="InterPro" id="IPR001841">
    <property type="entry name" value="Znf_RING"/>
</dbReference>
<dbReference type="GO" id="GO:0045087">
    <property type="term" value="P:innate immune response"/>
    <property type="evidence" value="ECO:0000318"/>
    <property type="project" value="GO_Central"/>
</dbReference>
<evidence type="ECO:0000256" key="3">
    <source>
        <dbReference type="ARBA" id="ARBA00022833"/>
    </source>
</evidence>
<name>W5N297_LEPOC</name>
<feature type="coiled-coil region" evidence="5">
    <location>
        <begin position="206"/>
        <end position="240"/>
    </location>
</feature>
<dbReference type="GO" id="GO:0005737">
    <property type="term" value="C:cytoplasm"/>
    <property type="evidence" value="ECO:0000318"/>
    <property type="project" value="GO_Central"/>
</dbReference>
<feature type="domain" description="B30.2/SPRY" evidence="7">
    <location>
        <begin position="280"/>
        <end position="476"/>
    </location>
</feature>
<dbReference type="EMBL" id="AHAT01005455">
    <property type="status" value="NOT_ANNOTATED_CDS"/>
    <property type="molecule type" value="Genomic_DNA"/>
</dbReference>
<dbReference type="Ensembl" id="ENSLOCT00000014785.1">
    <property type="protein sequence ID" value="ENSLOCP00000014756.1"/>
    <property type="gene ID" value="ENSLOCG00000011993.1"/>
</dbReference>
<dbReference type="PROSITE" id="PS00518">
    <property type="entry name" value="ZF_RING_1"/>
    <property type="match status" value="1"/>
</dbReference>
<keyword evidence="1" id="KW-0479">Metal-binding</keyword>
<reference evidence="8" key="2">
    <citation type="submission" date="2025-08" db="UniProtKB">
        <authorList>
            <consortium name="Ensembl"/>
        </authorList>
    </citation>
    <scope>IDENTIFICATION</scope>
</reference>
<dbReference type="InterPro" id="IPR043136">
    <property type="entry name" value="B30.2/SPRY_sf"/>
</dbReference>
<dbReference type="EMBL" id="AHAT01005456">
    <property type="status" value="NOT_ANNOTATED_CDS"/>
    <property type="molecule type" value="Genomic_DNA"/>
</dbReference>
<evidence type="ECO:0000256" key="5">
    <source>
        <dbReference type="SAM" id="Coils"/>
    </source>
</evidence>
<dbReference type="SUPFAM" id="SSF49899">
    <property type="entry name" value="Concanavalin A-like lectins/glucanases"/>
    <property type="match status" value="1"/>
</dbReference>
<dbReference type="eggNOG" id="KOG2177">
    <property type="taxonomic scope" value="Eukaryota"/>
</dbReference>
<evidence type="ECO:0000313" key="9">
    <source>
        <dbReference type="Proteomes" id="UP000018468"/>
    </source>
</evidence>
<evidence type="ECO:0000313" key="8">
    <source>
        <dbReference type="Ensembl" id="ENSLOCP00000014756.1"/>
    </source>
</evidence>
<dbReference type="SMART" id="SM00184">
    <property type="entry name" value="RING"/>
    <property type="match status" value="1"/>
</dbReference>
<dbReference type="InParanoid" id="W5N297"/>
<dbReference type="GO" id="GO:0008270">
    <property type="term" value="F:zinc ion binding"/>
    <property type="evidence" value="ECO:0007669"/>
    <property type="project" value="UniProtKB-KW"/>
</dbReference>
<dbReference type="Gene3D" id="3.30.40.10">
    <property type="entry name" value="Zinc/RING finger domain, C3HC4 (zinc finger)"/>
    <property type="match status" value="1"/>
</dbReference>
<dbReference type="Pfam" id="PF00622">
    <property type="entry name" value="SPRY"/>
    <property type="match status" value="1"/>
</dbReference>
<dbReference type="PROSITE" id="PS50089">
    <property type="entry name" value="ZF_RING_2"/>
    <property type="match status" value="1"/>
</dbReference>
<keyword evidence="9" id="KW-1185">Reference proteome</keyword>
<evidence type="ECO:0000256" key="1">
    <source>
        <dbReference type="ARBA" id="ARBA00022723"/>
    </source>
</evidence>
<dbReference type="STRING" id="7918.ENSLOCP00000014756"/>
<dbReference type="InterPro" id="IPR013320">
    <property type="entry name" value="ConA-like_dom_sf"/>
</dbReference>
<dbReference type="Pfam" id="PF13445">
    <property type="entry name" value="zf-RING_UBOX"/>
    <property type="match status" value="1"/>
</dbReference>
<reference evidence="8" key="3">
    <citation type="submission" date="2025-09" db="UniProtKB">
        <authorList>
            <consortium name="Ensembl"/>
        </authorList>
    </citation>
    <scope>IDENTIFICATION</scope>
</reference>
<dbReference type="InterPro" id="IPR013083">
    <property type="entry name" value="Znf_RING/FYVE/PHD"/>
</dbReference>
<dbReference type="SMART" id="SM00449">
    <property type="entry name" value="SPRY"/>
    <property type="match status" value="1"/>
</dbReference>
<dbReference type="PROSITE" id="PS50188">
    <property type="entry name" value="B302_SPRY"/>
    <property type="match status" value="1"/>
</dbReference>
<reference evidence="9" key="1">
    <citation type="submission" date="2011-12" db="EMBL/GenBank/DDBJ databases">
        <title>The Draft Genome of Lepisosteus oculatus.</title>
        <authorList>
            <consortium name="The Broad Institute Genome Assembly &amp; Analysis Group"/>
            <consortium name="Computational R&amp;D Group"/>
            <consortium name="and Sequencing Platform"/>
            <person name="Di Palma F."/>
            <person name="Alfoldi J."/>
            <person name="Johnson J."/>
            <person name="Berlin A."/>
            <person name="Gnerre S."/>
            <person name="Jaffe D."/>
            <person name="MacCallum I."/>
            <person name="Young S."/>
            <person name="Walker B.J."/>
            <person name="Lander E.S."/>
            <person name="Lindblad-Toh K."/>
        </authorList>
    </citation>
    <scope>NUCLEOTIDE SEQUENCE [LARGE SCALE GENOMIC DNA]</scope>
</reference>
<feature type="domain" description="RING-type" evidence="6">
    <location>
        <begin position="11"/>
        <end position="52"/>
    </location>
</feature>
<dbReference type="SUPFAM" id="SSF57850">
    <property type="entry name" value="RING/U-box"/>
    <property type="match status" value="1"/>
</dbReference>
<dbReference type="Gene3D" id="2.60.120.920">
    <property type="match status" value="1"/>
</dbReference>
<keyword evidence="5" id="KW-0175">Coiled coil</keyword>
<dbReference type="InterPro" id="IPR006574">
    <property type="entry name" value="PRY"/>
</dbReference>
<dbReference type="InterPro" id="IPR050143">
    <property type="entry name" value="TRIM/RBCC"/>
</dbReference>
<protein>
    <submittedName>
        <fullName evidence="8">Zinc-binding protein A33-like</fullName>
    </submittedName>
</protein>
<keyword evidence="2 4" id="KW-0863">Zinc-finger</keyword>
<organism evidence="8 9">
    <name type="scientific">Lepisosteus oculatus</name>
    <name type="common">Spotted gar</name>
    <dbReference type="NCBI Taxonomy" id="7918"/>
    <lineage>
        <taxon>Eukaryota</taxon>
        <taxon>Metazoa</taxon>
        <taxon>Chordata</taxon>
        <taxon>Craniata</taxon>
        <taxon>Vertebrata</taxon>
        <taxon>Euteleostomi</taxon>
        <taxon>Actinopterygii</taxon>
        <taxon>Neopterygii</taxon>
        <taxon>Holostei</taxon>
        <taxon>Semionotiformes</taxon>
        <taxon>Lepisosteidae</taxon>
        <taxon>Lepisosteus</taxon>
    </lineage>
</organism>
<dbReference type="InterPro" id="IPR027370">
    <property type="entry name" value="Znf-RING_euk"/>
</dbReference>
<proteinExistence type="predicted"/>
<dbReference type="Bgee" id="ENSLOCG00000011993">
    <property type="expression patterns" value="Expressed in liver and 13 other cell types or tissues"/>
</dbReference>
<evidence type="ECO:0000256" key="2">
    <source>
        <dbReference type="ARBA" id="ARBA00022771"/>
    </source>
</evidence>